<evidence type="ECO:0000256" key="2">
    <source>
        <dbReference type="SAM" id="Phobius"/>
    </source>
</evidence>
<accession>A0ABD0KHF5</accession>
<dbReference type="EMBL" id="JACVVK020000177">
    <property type="protein sequence ID" value="KAK7486584.1"/>
    <property type="molecule type" value="Genomic_DNA"/>
</dbReference>
<reference evidence="3 4" key="1">
    <citation type="journal article" date="2023" name="Sci. Data">
        <title>Genome assembly of the Korean intertidal mud-creeper Batillaria attramentaria.</title>
        <authorList>
            <person name="Patra A.K."/>
            <person name="Ho P.T."/>
            <person name="Jun S."/>
            <person name="Lee S.J."/>
            <person name="Kim Y."/>
            <person name="Won Y.J."/>
        </authorList>
    </citation>
    <scope>NUCLEOTIDE SEQUENCE [LARGE SCALE GENOMIC DNA]</scope>
    <source>
        <strain evidence="3">Wonlab-2016</strain>
    </source>
</reference>
<evidence type="ECO:0008006" key="5">
    <source>
        <dbReference type="Google" id="ProtNLM"/>
    </source>
</evidence>
<proteinExistence type="predicted"/>
<feature type="compositionally biased region" description="Basic and acidic residues" evidence="1">
    <location>
        <begin position="183"/>
        <end position="192"/>
    </location>
</feature>
<dbReference type="Proteomes" id="UP001519460">
    <property type="component" value="Unassembled WGS sequence"/>
</dbReference>
<sequence>WDVLTAYVTDKMAPVHVSVDGPLPTVQSVTWVTSVWSLVKNVVIVVTGMSVIMTTDTARMDVTRALAENAVTSVLVAGGRLIVPCRVVSVLVTAASGGADTQDGGNFTGPLVGGLLGAGALIGLSILLTAFINRRRRARDTSNSTDTDGARVMSGDAPIRDVTEGDKPETETPGSESNYAQLEKYENPDDIRPYSVLQDGGKHPNYLNIQSDQERVLYQNTTLSTASKN</sequence>
<dbReference type="AlphaFoldDB" id="A0ABD0KHF5"/>
<keyword evidence="2" id="KW-0472">Membrane</keyword>
<feature type="non-terminal residue" evidence="3">
    <location>
        <position position="1"/>
    </location>
</feature>
<comment type="caution">
    <text evidence="3">The sequence shown here is derived from an EMBL/GenBank/DDBJ whole genome shotgun (WGS) entry which is preliminary data.</text>
</comment>
<feature type="transmembrane region" description="Helical" evidence="2">
    <location>
        <begin position="31"/>
        <end position="53"/>
    </location>
</feature>
<gene>
    <name evidence="3" type="ORF">BaRGS_00022250</name>
</gene>
<keyword evidence="2" id="KW-1133">Transmembrane helix</keyword>
<keyword evidence="4" id="KW-1185">Reference proteome</keyword>
<evidence type="ECO:0000256" key="1">
    <source>
        <dbReference type="SAM" id="MobiDB-lite"/>
    </source>
</evidence>
<feature type="region of interest" description="Disordered" evidence="1">
    <location>
        <begin position="137"/>
        <end position="213"/>
    </location>
</feature>
<feature type="transmembrane region" description="Helical" evidence="2">
    <location>
        <begin position="111"/>
        <end position="132"/>
    </location>
</feature>
<name>A0ABD0KHF5_9CAEN</name>
<protein>
    <recommendedName>
        <fullName evidence="5">Transmembrane protein</fullName>
    </recommendedName>
</protein>
<evidence type="ECO:0000313" key="4">
    <source>
        <dbReference type="Proteomes" id="UP001519460"/>
    </source>
</evidence>
<evidence type="ECO:0000313" key="3">
    <source>
        <dbReference type="EMBL" id="KAK7486584.1"/>
    </source>
</evidence>
<organism evidence="3 4">
    <name type="scientific">Batillaria attramentaria</name>
    <dbReference type="NCBI Taxonomy" id="370345"/>
    <lineage>
        <taxon>Eukaryota</taxon>
        <taxon>Metazoa</taxon>
        <taxon>Spiralia</taxon>
        <taxon>Lophotrochozoa</taxon>
        <taxon>Mollusca</taxon>
        <taxon>Gastropoda</taxon>
        <taxon>Caenogastropoda</taxon>
        <taxon>Sorbeoconcha</taxon>
        <taxon>Cerithioidea</taxon>
        <taxon>Batillariidae</taxon>
        <taxon>Batillaria</taxon>
    </lineage>
</organism>
<feature type="compositionally biased region" description="Basic and acidic residues" evidence="1">
    <location>
        <begin position="158"/>
        <end position="170"/>
    </location>
</feature>
<keyword evidence="2" id="KW-0812">Transmembrane</keyword>
<feature type="transmembrane region" description="Helical" evidence="2">
    <location>
        <begin position="74"/>
        <end position="99"/>
    </location>
</feature>